<keyword evidence="8" id="KW-0325">Glycoprotein</keyword>
<evidence type="ECO:0000256" key="9">
    <source>
        <dbReference type="ARBA" id="ARBA00023288"/>
    </source>
</evidence>
<reference evidence="12" key="1">
    <citation type="submission" date="2025-08" db="UniProtKB">
        <authorList>
            <consortium name="Ensembl"/>
        </authorList>
    </citation>
    <scope>IDENTIFICATION</scope>
</reference>
<feature type="domain" description="GDNF/GAS1" evidence="11">
    <location>
        <begin position="231"/>
        <end position="324"/>
    </location>
</feature>
<dbReference type="GO" id="GO:0016167">
    <property type="term" value="F:glial cell-derived neurotrophic factor receptor activity"/>
    <property type="evidence" value="ECO:0007669"/>
    <property type="project" value="Ensembl"/>
</dbReference>
<name>A0A670Z6J7_PSETE</name>
<keyword evidence="3" id="KW-1003">Cell membrane</keyword>
<evidence type="ECO:0000256" key="1">
    <source>
        <dbReference type="ARBA" id="ARBA00004609"/>
    </source>
</evidence>
<feature type="domain" description="GDNF/GAS1" evidence="11">
    <location>
        <begin position="141"/>
        <end position="221"/>
    </location>
</feature>
<keyword evidence="7" id="KW-0675">Receptor</keyword>
<comment type="subcellular location">
    <subcellularLocation>
        <location evidence="1">Cell membrane</location>
        <topology evidence="1">Lipid-anchor</topology>
        <topology evidence="1">GPI-anchor</topology>
    </subcellularLocation>
</comment>
<keyword evidence="9" id="KW-0449">Lipoprotein</keyword>
<evidence type="ECO:0000256" key="4">
    <source>
        <dbReference type="ARBA" id="ARBA00022622"/>
    </source>
</evidence>
<dbReference type="GeneTree" id="ENSGT00940000156168"/>
<feature type="compositionally biased region" description="Basic residues" evidence="10">
    <location>
        <begin position="480"/>
        <end position="490"/>
    </location>
</feature>
<evidence type="ECO:0000259" key="11">
    <source>
        <dbReference type="SMART" id="SM00907"/>
    </source>
</evidence>
<keyword evidence="6" id="KW-0472">Membrane</keyword>
<evidence type="ECO:0000256" key="7">
    <source>
        <dbReference type="ARBA" id="ARBA00023170"/>
    </source>
</evidence>
<dbReference type="SMART" id="SM00907">
    <property type="entry name" value="GDNF"/>
    <property type="match status" value="3"/>
</dbReference>
<protein>
    <submittedName>
        <fullName evidence="12">GDNF family receptor alpha 2</fullName>
    </submittedName>
</protein>
<dbReference type="AlphaFoldDB" id="A0A670Z6J7"/>
<accession>A0A670Z6J7</accession>
<dbReference type="GO" id="GO:0043235">
    <property type="term" value="C:receptor complex"/>
    <property type="evidence" value="ECO:0007669"/>
    <property type="project" value="TreeGrafter"/>
</dbReference>
<comment type="similarity">
    <text evidence="2">Belongs to the GDNFR family.</text>
</comment>
<organism evidence="12 13">
    <name type="scientific">Pseudonaja textilis</name>
    <name type="common">Eastern brown snake</name>
    <dbReference type="NCBI Taxonomy" id="8673"/>
    <lineage>
        <taxon>Eukaryota</taxon>
        <taxon>Metazoa</taxon>
        <taxon>Chordata</taxon>
        <taxon>Craniata</taxon>
        <taxon>Vertebrata</taxon>
        <taxon>Euteleostomi</taxon>
        <taxon>Lepidosauria</taxon>
        <taxon>Squamata</taxon>
        <taxon>Bifurcata</taxon>
        <taxon>Unidentata</taxon>
        <taxon>Episquamata</taxon>
        <taxon>Toxicofera</taxon>
        <taxon>Serpentes</taxon>
        <taxon>Colubroidea</taxon>
        <taxon>Elapidae</taxon>
        <taxon>Hydrophiinae</taxon>
        <taxon>Pseudonaja</taxon>
    </lineage>
</organism>
<gene>
    <name evidence="12" type="primary">GFRA2</name>
</gene>
<sequence length="490" mass="53944">GQGFGQAIPPVLLVGRDDAVGSPMDCVRANVLCASEPGCSSSFRTLRQCLAGRDHNTLLGNKECRLALEVLQGSALHGCRCRRRMKRELPCLQIYWSLHLGEELYEASPYEPLRSPPPDAFRLASIVSGTLGKEWEQLNPCLEAAKACNLNNNCKKLRSAYISTCNKEVSASEHCSQRRCRKALRHFFDQVPSAYSYRLLFCPCKDQACAERRRQTIVPDCSYQEREKPNCLTLRSQCRAEPLCRSRLADFHTNCQAFLTSCSRDNYQACLDSYTGLIGLDLTPNYVDASFSNPLISLWCSCQGSGNMEEECEKFLKDFTENACLRKLPLDPGAHWKQRFPQVGGGAGGVRHSRSFCGSATAPWLGEEGPSPNAPSEAGTSSWGCRCPACSQPWPPGSSLGGGWQIRWQKSSGRLWKAQSSAPQCPPQGRMAFRGPWAGVGLSAWARGASGGRNKARSGLVCREALSQLPPLPPPPPPPRKCHPGLWQRH</sequence>
<evidence type="ECO:0000256" key="2">
    <source>
        <dbReference type="ARBA" id="ARBA00005961"/>
    </source>
</evidence>
<evidence type="ECO:0000256" key="8">
    <source>
        <dbReference type="ARBA" id="ARBA00023180"/>
    </source>
</evidence>
<evidence type="ECO:0000313" key="13">
    <source>
        <dbReference type="Proteomes" id="UP000472273"/>
    </source>
</evidence>
<dbReference type="GO" id="GO:1904399">
    <property type="term" value="F:heparan sulfate binding"/>
    <property type="evidence" value="ECO:0007669"/>
    <property type="project" value="Ensembl"/>
</dbReference>
<dbReference type="InterPro" id="IPR003438">
    <property type="entry name" value="GDNF_rcpt"/>
</dbReference>
<proteinExistence type="inferred from homology"/>
<keyword evidence="4" id="KW-0336">GPI-anchor</keyword>
<evidence type="ECO:0000256" key="6">
    <source>
        <dbReference type="ARBA" id="ARBA00023136"/>
    </source>
</evidence>
<evidence type="ECO:0000256" key="5">
    <source>
        <dbReference type="ARBA" id="ARBA00022729"/>
    </source>
</evidence>
<dbReference type="PANTHER" id="PTHR10269:SF4">
    <property type="entry name" value="GDNF FAMILY RECEPTOR ALPHA-2"/>
    <property type="match status" value="1"/>
</dbReference>
<reference evidence="12" key="2">
    <citation type="submission" date="2025-09" db="UniProtKB">
        <authorList>
            <consortium name="Ensembl"/>
        </authorList>
    </citation>
    <scope>IDENTIFICATION</scope>
</reference>
<evidence type="ECO:0000256" key="3">
    <source>
        <dbReference type="ARBA" id="ARBA00022475"/>
    </source>
</evidence>
<dbReference type="GO" id="GO:0007399">
    <property type="term" value="P:nervous system development"/>
    <property type="evidence" value="ECO:0007669"/>
    <property type="project" value="Ensembl"/>
</dbReference>
<dbReference type="Proteomes" id="UP000472273">
    <property type="component" value="Unplaced"/>
</dbReference>
<dbReference type="InterPro" id="IPR016017">
    <property type="entry name" value="GDNF/GAS1"/>
</dbReference>
<dbReference type="InterPro" id="IPR037193">
    <property type="entry name" value="GDNF_alpha"/>
</dbReference>
<dbReference type="SUPFAM" id="SSF110035">
    <property type="entry name" value="GDNF receptor-like"/>
    <property type="match status" value="1"/>
</dbReference>
<keyword evidence="5" id="KW-0732">Signal</keyword>
<dbReference type="Pfam" id="PF02351">
    <property type="entry name" value="GDNF"/>
    <property type="match status" value="3"/>
</dbReference>
<dbReference type="PANTHER" id="PTHR10269">
    <property type="entry name" value="GDNF RECEPTOR ALPHA"/>
    <property type="match status" value="1"/>
</dbReference>
<dbReference type="Ensembl" id="ENSPTXT00000020098.1">
    <property type="protein sequence ID" value="ENSPTXP00000019505.1"/>
    <property type="gene ID" value="ENSPTXG00000013483.1"/>
</dbReference>
<feature type="compositionally biased region" description="Pro residues" evidence="10">
    <location>
        <begin position="470"/>
        <end position="479"/>
    </location>
</feature>
<evidence type="ECO:0000256" key="10">
    <source>
        <dbReference type="SAM" id="MobiDB-lite"/>
    </source>
</evidence>
<keyword evidence="13" id="KW-1185">Reference proteome</keyword>
<feature type="region of interest" description="Disordered" evidence="10">
    <location>
        <begin position="467"/>
        <end position="490"/>
    </location>
</feature>
<dbReference type="GO" id="GO:0009897">
    <property type="term" value="C:external side of plasma membrane"/>
    <property type="evidence" value="ECO:0007669"/>
    <property type="project" value="TreeGrafter"/>
</dbReference>
<dbReference type="Gene3D" id="1.10.220.110">
    <property type="entry name" value="GDNF binding domain"/>
    <property type="match status" value="1"/>
</dbReference>
<dbReference type="FunFam" id="1.10.220.110:FF:000001">
    <property type="entry name" value="GDNF family receptor alpha"/>
    <property type="match status" value="1"/>
</dbReference>
<feature type="domain" description="GDNF/GAS1" evidence="11">
    <location>
        <begin position="26"/>
        <end position="103"/>
    </location>
</feature>
<dbReference type="PRINTS" id="PR01316">
    <property type="entry name" value="GDNFRECEPTOR"/>
</dbReference>
<evidence type="ECO:0000313" key="12">
    <source>
        <dbReference type="Ensembl" id="ENSPTXP00000019505.1"/>
    </source>
</evidence>